<feature type="coiled-coil region" evidence="1">
    <location>
        <begin position="19"/>
        <end position="49"/>
    </location>
</feature>
<accession>A0A8D8R048</accession>
<dbReference type="AlphaFoldDB" id="A0A8D8R048"/>
<evidence type="ECO:0000256" key="1">
    <source>
        <dbReference type="SAM" id="Coils"/>
    </source>
</evidence>
<keyword evidence="1" id="KW-0175">Coiled coil</keyword>
<dbReference type="EMBL" id="HBUF01114196">
    <property type="protein sequence ID" value="CAG6640821.1"/>
    <property type="molecule type" value="Transcribed_RNA"/>
</dbReference>
<organism evidence="2">
    <name type="scientific">Cacopsylla melanoneura</name>
    <dbReference type="NCBI Taxonomy" id="428564"/>
    <lineage>
        <taxon>Eukaryota</taxon>
        <taxon>Metazoa</taxon>
        <taxon>Ecdysozoa</taxon>
        <taxon>Arthropoda</taxon>
        <taxon>Hexapoda</taxon>
        <taxon>Insecta</taxon>
        <taxon>Pterygota</taxon>
        <taxon>Neoptera</taxon>
        <taxon>Paraneoptera</taxon>
        <taxon>Hemiptera</taxon>
        <taxon>Sternorrhyncha</taxon>
        <taxon>Psylloidea</taxon>
        <taxon>Psyllidae</taxon>
        <taxon>Psyllinae</taxon>
        <taxon>Cacopsylla</taxon>
    </lineage>
</organism>
<proteinExistence type="predicted"/>
<reference evidence="2" key="1">
    <citation type="submission" date="2021-05" db="EMBL/GenBank/DDBJ databases">
        <authorList>
            <person name="Alioto T."/>
            <person name="Alioto T."/>
            <person name="Gomez Garrido J."/>
        </authorList>
    </citation>
    <scope>NUCLEOTIDE SEQUENCE</scope>
</reference>
<dbReference type="EMBL" id="HBUF01114197">
    <property type="protein sequence ID" value="CAG6640822.1"/>
    <property type="molecule type" value="Transcribed_RNA"/>
</dbReference>
<sequence length="99" mass="11093">MMSMIPCHSFHQCQQLIELAQISTEVDQLQLDNEEAKELEKTRAELAKVVNGVDEHTQRDADQVHVEIHEDTFGVVTMVTRLPGFGVIVGNGYKTNVVT</sequence>
<name>A0A8D8R048_9HEMI</name>
<evidence type="ECO:0000313" key="2">
    <source>
        <dbReference type="EMBL" id="CAG6640822.1"/>
    </source>
</evidence>
<protein>
    <submittedName>
        <fullName evidence="2">Uncharacterized protein</fullName>
    </submittedName>
</protein>
<dbReference type="EMBL" id="HBUF01615594">
    <property type="protein sequence ID" value="CAG6779820.1"/>
    <property type="molecule type" value="Transcribed_RNA"/>
</dbReference>